<evidence type="ECO:0000313" key="2">
    <source>
        <dbReference type="EMBL" id="KAK1123626.1"/>
    </source>
</evidence>
<evidence type="ECO:0000256" key="1">
    <source>
        <dbReference type="SAM" id="MobiDB-lite"/>
    </source>
</evidence>
<accession>A0AA40KKQ0</accession>
<reference evidence="2" key="1">
    <citation type="submission" date="2021-10" db="EMBL/GenBank/DDBJ databases">
        <title>Melipona bicolor Genome sequencing and assembly.</title>
        <authorList>
            <person name="Araujo N.S."/>
            <person name="Arias M.C."/>
        </authorList>
    </citation>
    <scope>NUCLEOTIDE SEQUENCE</scope>
    <source>
        <strain evidence="2">USP_2M_L1-L4_2017</strain>
        <tissue evidence="2">Whole body</tissue>
    </source>
</reference>
<comment type="caution">
    <text evidence="2">The sequence shown here is derived from an EMBL/GenBank/DDBJ whole genome shotgun (WGS) entry which is preliminary data.</text>
</comment>
<keyword evidence="3" id="KW-1185">Reference proteome</keyword>
<organism evidence="2 3">
    <name type="scientific">Melipona bicolor</name>
    <dbReference type="NCBI Taxonomy" id="60889"/>
    <lineage>
        <taxon>Eukaryota</taxon>
        <taxon>Metazoa</taxon>
        <taxon>Ecdysozoa</taxon>
        <taxon>Arthropoda</taxon>
        <taxon>Hexapoda</taxon>
        <taxon>Insecta</taxon>
        <taxon>Pterygota</taxon>
        <taxon>Neoptera</taxon>
        <taxon>Endopterygota</taxon>
        <taxon>Hymenoptera</taxon>
        <taxon>Apocrita</taxon>
        <taxon>Aculeata</taxon>
        <taxon>Apoidea</taxon>
        <taxon>Anthophila</taxon>
        <taxon>Apidae</taxon>
        <taxon>Melipona</taxon>
    </lineage>
</organism>
<proteinExistence type="predicted"/>
<gene>
    <name evidence="2" type="ORF">K0M31_008323</name>
</gene>
<feature type="region of interest" description="Disordered" evidence="1">
    <location>
        <begin position="706"/>
        <end position="734"/>
    </location>
</feature>
<dbReference type="EMBL" id="JAHYIQ010000020">
    <property type="protein sequence ID" value="KAK1123626.1"/>
    <property type="molecule type" value="Genomic_DNA"/>
</dbReference>
<sequence>MKVKQKLRYTYAESFQNKLLRDMIMRGNILSNYSTSIPSTSTDNLLPWNAAFYPSTSNQNANSIPATVDSIDHYVGLEQNIENKNTPFLIPETNFEGNEITSSNLLFNLSSLNTFDARMKNSLEAEMLQKTSNISKDDSINLNTHTSLEVNPPATSISANSNIVKYFETNEFEGIKEKSKSVLFVQTETESENSYSHKKYRSRRTQTVRVLSNGLEKDTEKQNLKILQQIKMKNLKHIPIILRRCNNVVTNNNNQLNLFQESMHINKEPQEMLFNAASTQNVLFTSQSLTTESNENSQRLQRSTTLNTLFDTSDIENLQTCVIESPSLRNDDIYFVKNSFSQPKQNQPQSQNLHVNGILVNKKNSSVQKTVMFTKKDSRNVGHCLYLNNKITDETTDNSNICIIRKNVSSQYEKLKNNCTTHKNCQEVPKHSKTYQCTQSFNNSNCSNQEFKEISIPQHQKSQICEMLAKKGQQNSHSKCENNKTCYDDQHVCYVMINQCKDSNNVQECSHDIVHQIEKSRKLQNSSQELNQEDVTIKNTNILKGVKNLKILPIKKRSYMKFIDSQCIKNAVVVNEQPIKYLAFENGSETEKVPVYLQSSEHVASADDIKVIDPNVNYHTVSCPQESMQKIIFVPTCEQNKVVYIKQQDLPHSNIAFEECSYPRKLVLYRPEVECVKDYSNVCEVHVPKQNVMEIRKIDNDTIITNPQQTDNMKRSTQSGTNWEELHQSNYGNI</sequence>
<dbReference type="AlphaFoldDB" id="A0AA40KKQ0"/>
<evidence type="ECO:0000313" key="3">
    <source>
        <dbReference type="Proteomes" id="UP001177670"/>
    </source>
</evidence>
<dbReference type="Proteomes" id="UP001177670">
    <property type="component" value="Unassembled WGS sequence"/>
</dbReference>
<protein>
    <submittedName>
        <fullName evidence="2">Uncharacterized protein</fullName>
    </submittedName>
</protein>
<name>A0AA40KKQ0_9HYME</name>